<evidence type="ECO:0000256" key="1">
    <source>
        <dbReference type="ARBA" id="ARBA00022614"/>
    </source>
</evidence>
<feature type="signal peptide" evidence="6">
    <location>
        <begin position="1"/>
        <end position="33"/>
    </location>
</feature>
<feature type="chain" id="PRO_5046812042" description="TIR domain-containing protein" evidence="6">
    <location>
        <begin position="34"/>
        <end position="1038"/>
    </location>
</feature>
<dbReference type="InterPro" id="IPR000157">
    <property type="entry name" value="TIR_dom"/>
</dbReference>
<evidence type="ECO:0000256" key="2">
    <source>
        <dbReference type="ARBA" id="ARBA00022737"/>
    </source>
</evidence>
<dbReference type="Pfam" id="PF00931">
    <property type="entry name" value="NB-ARC"/>
    <property type="match status" value="1"/>
</dbReference>
<evidence type="ECO:0000256" key="3">
    <source>
        <dbReference type="ARBA" id="ARBA00022821"/>
    </source>
</evidence>
<dbReference type="Pfam" id="PF23282">
    <property type="entry name" value="WHD_ROQ1"/>
    <property type="match status" value="1"/>
</dbReference>
<protein>
    <recommendedName>
        <fullName evidence="7">TIR domain-containing protein</fullName>
    </recommendedName>
</protein>
<reference evidence="8 9" key="1">
    <citation type="submission" date="2021-05" db="EMBL/GenBank/DDBJ databases">
        <title>Genome Assembly of Synthetic Allotetraploid Brassica napus Reveals Homoeologous Exchanges between Subgenomes.</title>
        <authorList>
            <person name="Davis J.T."/>
        </authorList>
    </citation>
    <scope>NUCLEOTIDE SEQUENCE [LARGE SCALE GENOMIC DNA]</scope>
    <source>
        <strain evidence="9">cv. Da-Ae</strain>
        <tissue evidence="8">Seedling</tissue>
    </source>
</reference>
<dbReference type="Gene3D" id="3.80.10.10">
    <property type="entry name" value="Ribonuclease Inhibitor"/>
    <property type="match status" value="1"/>
</dbReference>
<keyword evidence="3" id="KW-0611">Plant defense</keyword>
<evidence type="ECO:0000256" key="4">
    <source>
        <dbReference type="ARBA" id="ARBA00023027"/>
    </source>
</evidence>
<evidence type="ECO:0000313" key="8">
    <source>
        <dbReference type="EMBL" id="KAH0893919.1"/>
    </source>
</evidence>
<dbReference type="SUPFAM" id="SSF52200">
    <property type="entry name" value="Toll/Interleukin receptor TIR domain"/>
    <property type="match status" value="1"/>
</dbReference>
<dbReference type="SUPFAM" id="SSF46785">
    <property type="entry name" value="Winged helix' DNA-binding domain"/>
    <property type="match status" value="1"/>
</dbReference>
<dbReference type="InterPro" id="IPR058192">
    <property type="entry name" value="WHD_ROQ1-like"/>
</dbReference>
<dbReference type="PRINTS" id="PR00364">
    <property type="entry name" value="DISEASERSIST"/>
</dbReference>
<evidence type="ECO:0000256" key="5">
    <source>
        <dbReference type="SAM" id="MobiDB-lite"/>
    </source>
</evidence>
<organism evidence="8 9">
    <name type="scientific">Brassica napus</name>
    <name type="common">Rape</name>
    <dbReference type="NCBI Taxonomy" id="3708"/>
    <lineage>
        <taxon>Eukaryota</taxon>
        <taxon>Viridiplantae</taxon>
        <taxon>Streptophyta</taxon>
        <taxon>Embryophyta</taxon>
        <taxon>Tracheophyta</taxon>
        <taxon>Spermatophyta</taxon>
        <taxon>Magnoliopsida</taxon>
        <taxon>eudicotyledons</taxon>
        <taxon>Gunneridae</taxon>
        <taxon>Pentapetalae</taxon>
        <taxon>rosids</taxon>
        <taxon>malvids</taxon>
        <taxon>Brassicales</taxon>
        <taxon>Brassicaceae</taxon>
        <taxon>Brassiceae</taxon>
        <taxon>Brassica</taxon>
    </lineage>
</organism>
<keyword evidence="4" id="KW-0520">NAD</keyword>
<dbReference type="Gene3D" id="3.40.50.10140">
    <property type="entry name" value="Toll/interleukin-1 receptor homology (TIR) domain"/>
    <property type="match status" value="1"/>
</dbReference>
<name>A0ABQ8AN09_BRANA</name>
<feature type="non-terminal residue" evidence="8">
    <location>
        <position position="1038"/>
    </location>
</feature>
<keyword evidence="9" id="KW-1185">Reference proteome</keyword>
<feature type="region of interest" description="Disordered" evidence="5">
    <location>
        <begin position="838"/>
        <end position="882"/>
    </location>
</feature>
<evidence type="ECO:0000313" key="9">
    <source>
        <dbReference type="Proteomes" id="UP000824890"/>
    </source>
</evidence>
<dbReference type="InterPro" id="IPR042197">
    <property type="entry name" value="Apaf_helical"/>
</dbReference>
<dbReference type="InterPro" id="IPR035897">
    <property type="entry name" value="Toll_tir_struct_dom_sf"/>
</dbReference>
<dbReference type="SUPFAM" id="SSF52540">
    <property type="entry name" value="P-loop containing nucleoside triphosphate hydrolases"/>
    <property type="match status" value="1"/>
</dbReference>
<feature type="compositionally biased region" description="Basic and acidic residues" evidence="5">
    <location>
        <begin position="838"/>
        <end position="857"/>
    </location>
</feature>
<dbReference type="InterPro" id="IPR003593">
    <property type="entry name" value="AAA+_ATPase"/>
</dbReference>
<keyword evidence="6" id="KW-0732">Signal</keyword>
<dbReference type="InterPro" id="IPR036390">
    <property type="entry name" value="WH_DNA-bd_sf"/>
</dbReference>
<feature type="compositionally biased region" description="Basic and acidic residues" evidence="5">
    <location>
        <begin position="864"/>
        <end position="882"/>
    </location>
</feature>
<sequence length="1038" mass="119018">MGKKIKTPSKTKQWLLRLLHLFWLHCLLVHAVGNTMSSQASTGQIHIVKELKSKAIDLFIDDDMERSKLIGPELVEAIRGSRIAIVLLSRNYASLTWCLNELVEIIKCKEGFGQTVMPLFYDVDPTDVFRKTCKGKASEDIQRWKCALTEVAQITGYHSTNWLVNYSSSPLFRKSEAEMIEDIATDVSNKLNLSAPSNDFVSLVGMESKMKEMRRLLQLDSDEVRKIGIWGSPGIGKTTIARSLFNRHSQDFQLSVFMQYQLLPMTTRQLMSQLTNETGISISHLGVVKDRLKDKKVLVVLDDVDHLIQLEAMAKETYWFGPGSRIIITTQDQRKYPKDGFKELACEVRRRLVGELPLGLKVMGSYFRGMSEQDWTEALPRLRFHLDRDGEIASILKFSYDALNDEDKILFLYIACFFIGERFNMVERCLEKCFEDVRQGLRVLYEKSLISADSIWIKMPKLLVRLGRQIVRKESVSEPGKHQFLNDANDIGEVLSDDKAGSSSVIGIDVEWNKDITWTSERAFERLSNLQFIRILGRGVNPLSMNNISQKLKIQSRVPSRSLEKLWEENKPLPNLKEMDLSDSGNLKELPDLSTATNLYYYLDLSSSRLLKLPFSIGNAINLEELYLNHCSSLVKLPSSVRNLSIIMRVPQTFKSLLDPCIGRISRLHRLVINRMEKLVSLPQLPYSLLYLDAEYCESLERLDLSFRNPDIRLNFRNCFKLNEEARDLIIHTPTNQYAVFPADEVPMCFTYRSSGISMKISLYMGDLSGGNALNACYKPVKGISPGHLYTFEVEVETEDVTSTELVFEFEYELESYNSRRWKINAGYSHSWNLPTKRSEADLETPSKTEKHLKNDIPKSPVLVREDDGSIDKTEQPWKDRSYPSRQHLRELRFDFGLGSRLLRCDGGRFRSVNRRIESRSGRQRCGTEALEVLMPLLIRHNGGNTLNEAATESPLHITRLDLPICCEPTDNISQVSNLTEKRLSIAAQTYAIEAFACFNLEHLKEFPREWRLAFITSSFLPFVFGSSDVRDLRRRFL</sequence>
<dbReference type="Pfam" id="PF01582">
    <property type="entry name" value="TIR"/>
    <property type="match status" value="1"/>
</dbReference>
<dbReference type="SMART" id="SM00255">
    <property type="entry name" value="TIR"/>
    <property type="match status" value="1"/>
</dbReference>
<dbReference type="InterPro" id="IPR027417">
    <property type="entry name" value="P-loop_NTPase"/>
</dbReference>
<feature type="domain" description="TIR" evidence="7">
    <location>
        <begin position="28"/>
        <end position="191"/>
    </location>
</feature>
<accession>A0ABQ8AN09</accession>
<evidence type="ECO:0000259" key="7">
    <source>
        <dbReference type="PROSITE" id="PS50104"/>
    </source>
</evidence>
<dbReference type="EMBL" id="JAGKQM010000013">
    <property type="protein sequence ID" value="KAH0893919.1"/>
    <property type="molecule type" value="Genomic_DNA"/>
</dbReference>
<dbReference type="InterPro" id="IPR044974">
    <property type="entry name" value="Disease_R_plants"/>
</dbReference>
<dbReference type="PANTHER" id="PTHR11017">
    <property type="entry name" value="LEUCINE-RICH REPEAT-CONTAINING PROTEIN"/>
    <property type="match status" value="1"/>
</dbReference>
<dbReference type="InterPro" id="IPR002182">
    <property type="entry name" value="NB-ARC"/>
</dbReference>
<dbReference type="Proteomes" id="UP000824890">
    <property type="component" value="Unassembled WGS sequence"/>
</dbReference>
<comment type="caution">
    <text evidence="8">The sequence shown here is derived from an EMBL/GenBank/DDBJ whole genome shotgun (WGS) entry which is preliminary data.</text>
</comment>
<dbReference type="PANTHER" id="PTHR11017:SF297">
    <property type="entry name" value="ADP-RIBOSYL CYCLASE_CYCLIC ADP-RIBOSE HYDROLASE"/>
    <property type="match status" value="1"/>
</dbReference>
<dbReference type="SUPFAM" id="SSF52058">
    <property type="entry name" value="L domain-like"/>
    <property type="match status" value="1"/>
</dbReference>
<dbReference type="Gene3D" id="3.40.50.300">
    <property type="entry name" value="P-loop containing nucleotide triphosphate hydrolases"/>
    <property type="match status" value="1"/>
</dbReference>
<dbReference type="SMART" id="SM00382">
    <property type="entry name" value="AAA"/>
    <property type="match status" value="1"/>
</dbReference>
<dbReference type="Gene3D" id="1.10.8.430">
    <property type="entry name" value="Helical domain of apoptotic protease-activating factors"/>
    <property type="match status" value="1"/>
</dbReference>
<dbReference type="InterPro" id="IPR032675">
    <property type="entry name" value="LRR_dom_sf"/>
</dbReference>
<keyword evidence="2" id="KW-0677">Repeat</keyword>
<keyword evidence="1" id="KW-0433">Leucine-rich repeat</keyword>
<proteinExistence type="predicted"/>
<gene>
    <name evidence="8" type="ORF">HID58_056348</name>
</gene>
<dbReference type="PROSITE" id="PS50104">
    <property type="entry name" value="TIR"/>
    <property type="match status" value="1"/>
</dbReference>
<evidence type="ECO:0000256" key="6">
    <source>
        <dbReference type="SAM" id="SignalP"/>
    </source>
</evidence>